<dbReference type="Pfam" id="PF00583">
    <property type="entry name" value="Acetyltransf_1"/>
    <property type="match status" value="1"/>
</dbReference>
<dbReference type="EMBL" id="FXTJ01000005">
    <property type="protein sequence ID" value="SMO82320.1"/>
    <property type="molecule type" value="Genomic_DNA"/>
</dbReference>
<dbReference type="SUPFAM" id="SSF56399">
    <property type="entry name" value="ADP-ribosylation"/>
    <property type="match status" value="1"/>
</dbReference>
<evidence type="ECO:0000313" key="3">
    <source>
        <dbReference type="Proteomes" id="UP000317484"/>
    </source>
</evidence>
<name>A0A521EGP8_9ACTN</name>
<dbReference type="Gene3D" id="3.20.170.20">
    <property type="entry name" value="Protein of unknown function DUF952"/>
    <property type="match status" value="1"/>
</dbReference>
<dbReference type="Proteomes" id="UP000317484">
    <property type="component" value="Unassembled WGS sequence"/>
</dbReference>
<feature type="domain" description="N-acetyltransferase" evidence="1">
    <location>
        <begin position="228"/>
        <end position="370"/>
    </location>
</feature>
<dbReference type="CDD" id="cd04301">
    <property type="entry name" value="NAT_SF"/>
    <property type="match status" value="1"/>
</dbReference>
<sequence>MSVLVHLCTPADWRAALSAGALRPSGGPFVHLSSPGQVSLPAGRLFPGRRDLVLLVVDPARLTDPVVEEPGVPGDPVGMRFPHLYGPLPAAAVVAVVPYRPPVEPVLPAPGDALGRALAHQLSLRTRRAAEVRDVPGGVAVLDRRFPHSRDDNRLLLDDPADAGTVARVAADVLEGQVLPATLRWPGADAAAAELAAAGWEAEELVVMARSPVPSLPGAERAEVVAQAEVHPLWEASWRRGLAGLPDLDEVVRQLVGREHRNDAVVAVTDVAAREDGRVVAAGQLRVDGATAVVESVMTEPAARGRGHADAVLARLLQLAADAGCDLVVLDADARDWPRDWYARRGFTVAGSTWEVVPGQSGGATQDSSR</sequence>
<dbReference type="Gene3D" id="3.40.630.30">
    <property type="match status" value="1"/>
</dbReference>
<dbReference type="Pfam" id="PF06108">
    <property type="entry name" value="DUF952"/>
    <property type="match status" value="1"/>
</dbReference>
<dbReference type="SUPFAM" id="SSF55729">
    <property type="entry name" value="Acyl-CoA N-acyltransferases (Nat)"/>
    <property type="match status" value="1"/>
</dbReference>
<protein>
    <submittedName>
        <fullName evidence="2">Uncharacterized conserved protein, DUF952 family</fullName>
    </submittedName>
</protein>
<accession>A0A521EGP8</accession>
<reference evidence="2 3" key="1">
    <citation type="submission" date="2017-05" db="EMBL/GenBank/DDBJ databases">
        <authorList>
            <person name="Varghese N."/>
            <person name="Submissions S."/>
        </authorList>
    </citation>
    <scope>NUCLEOTIDE SEQUENCE [LARGE SCALE GENOMIC DNA]</scope>
    <source>
        <strain evidence="2 3">DSM 46834</strain>
    </source>
</reference>
<dbReference type="InterPro" id="IPR000182">
    <property type="entry name" value="GNAT_dom"/>
</dbReference>
<dbReference type="InterPro" id="IPR009297">
    <property type="entry name" value="DUF952"/>
</dbReference>
<dbReference type="GO" id="GO:0016747">
    <property type="term" value="F:acyltransferase activity, transferring groups other than amino-acyl groups"/>
    <property type="evidence" value="ECO:0007669"/>
    <property type="project" value="InterPro"/>
</dbReference>
<keyword evidence="3" id="KW-1185">Reference proteome</keyword>
<dbReference type="PROSITE" id="PS51186">
    <property type="entry name" value="GNAT"/>
    <property type="match status" value="1"/>
</dbReference>
<dbReference type="AlphaFoldDB" id="A0A521EGP8"/>
<evidence type="ECO:0000313" key="2">
    <source>
        <dbReference type="EMBL" id="SMO82320.1"/>
    </source>
</evidence>
<evidence type="ECO:0000259" key="1">
    <source>
        <dbReference type="PROSITE" id="PS51186"/>
    </source>
</evidence>
<gene>
    <name evidence="2" type="ORF">SAMN06273567_10535</name>
</gene>
<organism evidence="2 3">
    <name type="scientific">Geodermatophilus aquaeductus</name>
    <dbReference type="NCBI Taxonomy" id="1564161"/>
    <lineage>
        <taxon>Bacteria</taxon>
        <taxon>Bacillati</taxon>
        <taxon>Actinomycetota</taxon>
        <taxon>Actinomycetes</taxon>
        <taxon>Geodermatophilales</taxon>
        <taxon>Geodermatophilaceae</taxon>
        <taxon>Geodermatophilus</taxon>
    </lineage>
</organism>
<dbReference type="InterPro" id="IPR016181">
    <property type="entry name" value="Acyl_CoA_acyltransferase"/>
</dbReference>
<dbReference type="RefSeq" id="WP_142459057.1">
    <property type="nucleotide sequence ID" value="NZ_FXTJ01000005.1"/>
</dbReference>
<proteinExistence type="predicted"/>